<dbReference type="PANTHER" id="PTHR10264">
    <property type="entry name" value="BAND 7 PROTEIN-RELATED"/>
    <property type="match status" value="1"/>
</dbReference>
<evidence type="ECO:0000313" key="6">
    <source>
        <dbReference type="Proteomes" id="UP000024332"/>
    </source>
</evidence>
<dbReference type="InterPro" id="IPR043202">
    <property type="entry name" value="Band-7_stomatin-like"/>
</dbReference>
<dbReference type="AlphaFoldDB" id="A0A031LQI2"/>
<name>A0A031LQI2_9CREN</name>
<dbReference type="EMBL" id="JFZT01000039">
    <property type="protein sequence ID" value="EZQ07010.1"/>
    <property type="molecule type" value="Genomic_DNA"/>
</dbReference>
<dbReference type="CDD" id="cd08826">
    <property type="entry name" value="SPFH_eoslipins_u1"/>
    <property type="match status" value="1"/>
</dbReference>
<comment type="similarity">
    <text evidence="2">Belongs to the band 7/mec-2 family.</text>
</comment>
<dbReference type="Pfam" id="PF01145">
    <property type="entry name" value="Band_7"/>
    <property type="match status" value="1"/>
</dbReference>
<dbReference type="SUPFAM" id="SSF117892">
    <property type="entry name" value="Band 7/SPFH domain"/>
    <property type="match status" value="1"/>
</dbReference>
<feature type="transmembrane region" description="Helical" evidence="3">
    <location>
        <begin position="6"/>
        <end position="24"/>
    </location>
</feature>
<accession>A0A031LQI2</accession>
<dbReference type="Gene3D" id="6.10.250.2090">
    <property type="match status" value="1"/>
</dbReference>
<dbReference type="PRINTS" id="PR00721">
    <property type="entry name" value="STOMATIN"/>
</dbReference>
<dbReference type="InterPro" id="IPR001107">
    <property type="entry name" value="Band_7"/>
</dbReference>
<keyword evidence="6" id="KW-1185">Reference proteome</keyword>
<gene>
    <name evidence="5" type="ORF">CM19_06530</name>
</gene>
<organism evidence="5 6">
    <name type="scientific">Candidatus Acidianus copahuensis</name>
    <dbReference type="NCBI Taxonomy" id="1160895"/>
    <lineage>
        <taxon>Archaea</taxon>
        <taxon>Thermoproteota</taxon>
        <taxon>Thermoprotei</taxon>
        <taxon>Sulfolobales</taxon>
        <taxon>Sulfolobaceae</taxon>
        <taxon>Acidianus</taxon>
    </lineage>
</organism>
<dbReference type="PANTHER" id="PTHR10264:SF19">
    <property type="entry name" value="AT06885P-RELATED"/>
    <property type="match status" value="1"/>
</dbReference>
<evidence type="ECO:0000256" key="1">
    <source>
        <dbReference type="ARBA" id="ARBA00004167"/>
    </source>
</evidence>
<dbReference type="InterPro" id="IPR036013">
    <property type="entry name" value="Band_7/SPFH_dom_sf"/>
</dbReference>
<protein>
    <recommendedName>
        <fullName evidence="4">Band 7 domain-containing protein</fullName>
    </recommendedName>
</protein>
<comment type="caution">
    <text evidence="5">The sequence shown here is derived from an EMBL/GenBank/DDBJ whole genome shotgun (WGS) entry which is preliminary data.</text>
</comment>
<dbReference type="FunFam" id="3.30.479.30:FF:000004">
    <property type="entry name" value="Putative membrane protease family, stomatin"/>
    <property type="match status" value="1"/>
</dbReference>
<evidence type="ECO:0000259" key="4">
    <source>
        <dbReference type="SMART" id="SM00244"/>
    </source>
</evidence>
<dbReference type="GO" id="GO:0005886">
    <property type="term" value="C:plasma membrane"/>
    <property type="evidence" value="ECO:0007669"/>
    <property type="project" value="InterPro"/>
</dbReference>
<feature type="domain" description="Band 7" evidence="4">
    <location>
        <begin position="24"/>
        <end position="183"/>
    </location>
</feature>
<dbReference type="Proteomes" id="UP000024332">
    <property type="component" value="Unassembled WGS sequence"/>
</dbReference>
<dbReference type="InterPro" id="IPR001972">
    <property type="entry name" value="Stomatin_HflK_fam"/>
</dbReference>
<evidence type="ECO:0000256" key="2">
    <source>
        <dbReference type="ARBA" id="ARBA00008164"/>
    </source>
</evidence>
<sequence>MIMSLDIIIGLVFLLIIILIFVGLSIRQVKEWERAVVLRLGRVLGIKGPGLIFLIPFVDRPIIVDLRVRTIDIPPQTIITRDNVTVSIDAVVYYKVLKEGVISAVSQVSDYNKAVSNISQTSLRDIIGQMELDEVLSKREEINRKLQEILDSYTEPWGIKVTAVTVRDIKVSPDLLSAMARQAEAERQRRAKVILSEGERQASTILADASKSYKENPIALQLRFLETLSDISQKGGLIVVVPAGNEIYPTISPSLSVTSLATYVKDKQKPTQT</sequence>
<keyword evidence="3" id="KW-0812">Transmembrane</keyword>
<keyword evidence="3" id="KW-1133">Transmembrane helix</keyword>
<reference evidence="5 6" key="1">
    <citation type="submission" date="2014-03" db="EMBL/GenBank/DDBJ databases">
        <title>Draft genome sequence of the novel thermoacidophilic archaea Acidianus copahuensis ALE1 strain, isolated from Copahue volcanic area in Neuquen Argentina.</title>
        <authorList>
            <person name="Urbieta M.S."/>
            <person name="Rascovan N."/>
            <person name="Castro C."/>
            <person name="Revale S."/>
            <person name="Giaveno M.A."/>
            <person name="Vazquez M.P."/>
            <person name="Donati E.R."/>
        </authorList>
    </citation>
    <scope>NUCLEOTIDE SEQUENCE [LARGE SCALE GENOMIC DNA]</scope>
    <source>
        <strain evidence="5 6">ALE1</strain>
    </source>
</reference>
<comment type="subcellular location">
    <subcellularLocation>
        <location evidence="1">Membrane</location>
        <topology evidence="1">Single-pass membrane protein</topology>
    </subcellularLocation>
</comment>
<proteinExistence type="inferred from homology"/>
<dbReference type="GO" id="GO:0098552">
    <property type="term" value="C:side of membrane"/>
    <property type="evidence" value="ECO:0007669"/>
    <property type="project" value="UniProtKB-ARBA"/>
</dbReference>
<dbReference type="STRING" id="1160895.CM19_06530"/>
<evidence type="ECO:0000313" key="5">
    <source>
        <dbReference type="EMBL" id="EZQ07010.1"/>
    </source>
</evidence>
<dbReference type="OrthoDB" id="10752at2157"/>
<dbReference type="Gene3D" id="3.30.479.30">
    <property type="entry name" value="Band 7 domain"/>
    <property type="match status" value="1"/>
</dbReference>
<evidence type="ECO:0000256" key="3">
    <source>
        <dbReference type="SAM" id="Phobius"/>
    </source>
</evidence>
<dbReference type="SMART" id="SM00244">
    <property type="entry name" value="PHB"/>
    <property type="match status" value="1"/>
</dbReference>
<keyword evidence="3" id="KW-0472">Membrane</keyword>